<evidence type="ECO:0000313" key="11">
    <source>
        <dbReference type="Proteomes" id="UP000192596"/>
    </source>
</evidence>
<accession>A0A1V8T626</accession>
<dbReference type="SMART" id="SM00100">
    <property type="entry name" value="cNMP"/>
    <property type="match status" value="2"/>
</dbReference>
<dbReference type="InterPro" id="IPR018488">
    <property type="entry name" value="cNMP-bd_CS"/>
</dbReference>
<keyword evidence="6" id="KW-0547">Nucleotide-binding</keyword>
<dbReference type="PANTHER" id="PTHR11635:SF152">
    <property type="entry name" value="CAMP-DEPENDENT PROTEIN KINASE TYPE I REGULATORY SUBUNIT-RELATED"/>
    <property type="match status" value="1"/>
</dbReference>
<dbReference type="GO" id="GO:0005634">
    <property type="term" value="C:nucleus"/>
    <property type="evidence" value="ECO:0007669"/>
    <property type="project" value="TreeGrafter"/>
</dbReference>
<evidence type="ECO:0000259" key="8">
    <source>
        <dbReference type="PROSITE" id="PS50042"/>
    </source>
</evidence>
<evidence type="ECO:0000313" key="10">
    <source>
        <dbReference type="EMBL" id="OQO06865.1"/>
    </source>
</evidence>
<dbReference type="InParanoid" id="A0A1V8T626"/>
<keyword evidence="3" id="KW-0597">Phosphoprotein</keyword>
<comment type="caution">
    <text evidence="10">The sequence shown here is derived from an EMBL/GenBank/DDBJ whole genome shotgun (WGS) entry which is preliminary data.</text>
</comment>
<feature type="domain" description="Cyclic nucleotide-binding" evidence="8">
    <location>
        <begin position="7"/>
        <end position="135"/>
    </location>
</feature>
<gene>
    <name evidence="10" type="ORF">B0A48_07431</name>
</gene>
<dbReference type="GO" id="GO:0005829">
    <property type="term" value="C:cytosol"/>
    <property type="evidence" value="ECO:0007669"/>
    <property type="project" value="TreeGrafter"/>
</dbReference>
<dbReference type="Gene3D" id="2.60.120.10">
    <property type="entry name" value="Jelly Rolls"/>
    <property type="match status" value="2"/>
</dbReference>
<dbReference type="SUPFAM" id="SSF81383">
    <property type="entry name" value="F-box domain"/>
    <property type="match status" value="2"/>
</dbReference>
<evidence type="ECO:0000256" key="1">
    <source>
        <dbReference type="ARBA" id="ARBA00005753"/>
    </source>
</evidence>
<comment type="similarity">
    <text evidence="1">Belongs to the cAMP-dependent kinase regulatory chain family.</text>
</comment>
<evidence type="ECO:0000256" key="2">
    <source>
        <dbReference type="ARBA" id="ARBA00020355"/>
    </source>
</evidence>
<keyword evidence="4" id="KW-0116">cAMP-binding</keyword>
<reference evidence="11" key="1">
    <citation type="submission" date="2017-03" db="EMBL/GenBank/DDBJ databases">
        <title>Genomes of endolithic fungi from Antarctica.</title>
        <authorList>
            <person name="Coleine C."/>
            <person name="Masonjones S."/>
            <person name="Stajich J.E."/>
        </authorList>
    </citation>
    <scope>NUCLEOTIDE SEQUENCE [LARGE SCALE GENOMIC DNA]</scope>
    <source>
        <strain evidence="11">CCFEE 5527</strain>
    </source>
</reference>
<dbReference type="PROSITE" id="PS00889">
    <property type="entry name" value="CNMP_BINDING_2"/>
    <property type="match status" value="2"/>
</dbReference>
<dbReference type="CDD" id="cd00038">
    <property type="entry name" value="CAP_ED"/>
    <property type="match status" value="2"/>
</dbReference>
<dbReference type="InterPro" id="IPR050503">
    <property type="entry name" value="cAMP-dep_PK_reg_su-like"/>
</dbReference>
<keyword evidence="5" id="KW-0677">Repeat</keyword>
<dbReference type="CDD" id="cd09917">
    <property type="entry name" value="F-box_SF"/>
    <property type="match status" value="2"/>
</dbReference>
<proteinExistence type="inferred from homology"/>
<dbReference type="FunFam" id="2.60.120.10:FF:000006">
    <property type="entry name" value="cAMP-dependent protein kinase type I-alpha regulatory subunit"/>
    <property type="match status" value="1"/>
</dbReference>
<dbReference type="PROSITE" id="PS00888">
    <property type="entry name" value="CNMP_BINDING_1"/>
    <property type="match status" value="2"/>
</dbReference>
<dbReference type="InterPro" id="IPR014710">
    <property type="entry name" value="RmlC-like_jellyroll"/>
</dbReference>
<dbReference type="AlphaFoldDB" id="A0A1V8T626"/>
<keyword evidence="7" id="KW-0114">cAMP</keyword>
<name>A0A1V8T626_9PEZI</name>
<dbReference type="InterPro" id="IPR001810">
    <property type="entry name" value="F-box_dom"/>
</dbReference>
<dbReference type="GO" id="GO:0004862">
    <property type="term" value="F:cAMP-dependent protein kinase inhibitor activity"/>
    <property type="evidence" value="ECO:0007669"/>
    <property type="project" value="TreeGrafter"/>
</dbReference>
<protein>
    <recommendedName>
        <fullName evidence="2">cAMP-dependent protein kinase regulatory subunit</fullName>
    </recommendedName>
</protein>
<feature type="domain" description="Cyclic nucleotide-binding" evidence="8">
    <location>
        <begin position="138"/>
        <end position="248"/>
    </location>
</feature>
<dbReference type="Pfam" id="PF00646">
    <property type="entry name" value="F-box"/>
    <property type="match status" value="2"/>
</dbReference>
<dbReference type="GO" id="GO:0034236">
    <property type="term" value="F:protein kinase A catalytic subunit binding"/>
    <property type="evidence" value="ECO:0007669"/>
    <property type="project" value="TreeGrafter"/>
</dbReference>
<feature type="domain" description="F-box" evidence="9">
    <location>
        <begin position="402"/>
        <end position="448"/>
    </location>
</feature>
<evidence type="ECO:0000256" key="6">
    <source>
        <dbReference type="ARBA" id="ARBA00022741"/>
    </source>
</evidence>
<dbReference type="PRINTS" id="PR00103">
    <property type="entry name" value="CAMPKINASE"/>
</dbReference>
<dbReference type="GO" id="GO:0030552">
    <property type="term" value="F:cAMP binding"/>
    <property type="evidence" value="ECO:0007669"/>
    <property type="project" value="UniProtKB-KW"/>
</dbReference>
<dbReference type="GO" id="GO:0005952">
    <property type="term" value="C:cAMP-dependent protein kinase complex"/>
    <property type="evidence" value="ECO:0007669"/>
    <property type="project" value="InterPro"/>
</dbReference>
<dbReference type="InterPro" id="IPR000595">
    <property type="entry name" value="cNMP-bd_dom"/>
</dbReference>
<dbReference type="Pfam" id="PF00027">
    <property type="entry name" value="cNMP_binding"/>
    <property type="match status" value="2"/>
</dbReference>
<dbReference type="STRING" id="1507870.A0A1V8T626"/>
<feature type="non-terminal residue" evidence="10">
    <location>
        <position position="1"/>
    </location>
</feature>
<sequence length="572" mass="63069">AVSHNFLFSHLDDDSSAQVLAALQERKVPAKDVRVIVQGDAGDYFYVVERGSFDIYVSSSGHVEPGPEGMGNKVASSGPGTSFGELALMYNAPRAATVVSTEPSILWQLDRVTFRRILMDSAFQRRRMYESFLEEVPLLSSLTAYERSKIADALETTKYPDNTPIIKEGDVGDRFYLLESGEAEAIKRGVNGAVKLYKKGDYFGELALLDDKPRAASVVSKGEGCKVAWLGKDGFQRLLGSVEGVLRRDDPRQQSSFDEARRRVKGRYPEVCLVAESGMLYGRAQVHGFAVQFSGGNLRLLIYAGDASSAKFLGVHAVVGSASALTSAKENSRGVFLKLPQELLDVVLSQLSSHEDLICLSLVSSFFYRLLIPGCHHFWSQCFDHLAATKVSCASKLLELASNIFGTLPQELLDNVLHLLNDDAILCLALVSTSFYRLLFQRLRYVILQLSSLWPNDRMTSVNAPAFSTGPGVNDRFDHRALASQPPTCRAPGVVGARGYSVKNRLYCLVQGRDPGETVLCGPADCSLTQLTDVFEKEDYARFRRTVKWHAVNPERAIQVEIRRKGQDSGVM</sequence>
<dbReference type="PROSITE" id="PS50181">
    <property type="entry name" value="FBOX"/>
    <property type="match status" value="1"/>
</dbReference>
<evidence type="ECO:0000256" key="5">
    <source>
        <dbReference type="ARBA" id="ARBA00022737"/>
    </source>
</evidence>
<dbReference type="OrthoDB" id="417078at2759"/>
<dbReference type="PROSITE" id="PS50042">
    <property type="entry name" value="CNMP_BINDING_3"/>
    <property type="match status" value="2"/>
</dbReference>
<dbReference type="InterPro" id="IPR018490">
    <property type="entry name" value="cNMP-bd_dom_sf"/>
</dbReference>
<evidence type="ECO:0000259" key="9">
    <source>
        <dbReference type="PROSITE" id="PS50181"/>
    </source>
</evidence>
<evidence type="ECO:0000256" key="7">
    <source>
        <dbReference type="ARBA" id="ARBA00023149"/>
    </source>
</evidence>
<evidence type="ECO:0000256" key="4">
    <source>
        <dbReference type="ARBA" id="ARBA00022566"/>
    </source>
</evidence>
<dbReference type="InterPro" id="IPR036047">
    <property type="entry name" value="F-box-like_dom_sf"/>
</dbReference>
<keyword evidence="11" id="KW-1185">Reference proteome</keyword>
<organism evidence="10 11">
    <name type="scientific">Cryoendolithus antarcticus</name>
    <dbReference type="NCBI Taxonomy" id="1507870"/>
    <lineage>
        <taxon>Eukaryota</taxon>
        <taxon>Fungi</taxon>
        <taxon>Dikarya</taxon>
        <taxon>Ascomycota</taxon>
        <taxon>Pezizomycotina</taxon>
        <taxon>Dothideomycetes</taxon>
        <taxon>Dothideomycetidae</taxon>
        <taxon>Cladosporiales</taxon>
        <taxon>Cladosporiaceae</taxon>
        <taxon>Cryoendolithus</taxon>
    </lineage>
</organism>
<dbReference type="Proteomes" id="UP000192596">
    <property type="component" value="Unassembled WGS sequence"/>
</dbReference>
<dbReference type="EMBL" id="NAJO01000015">
    <property type="protein sequence ID" value="OQO06865.1"/>
    <property type="molecule type" value="Genomic_DNA"/>
</dbReference>
<evidence type="ECO:0000256" key="3">
    <source>
        <dbReference type="ARBA" id="ARBA00022553"/>
    </source>
</evidence>
<dbReference type="SUPFAM" id="SSF51206">
    <property type="entry name" value="cAMP-binding domain-like"/>
    <property type="match status" value="2"/>
</dbReference>
<dbReference type="PANTHER" id="PTHR11635">
    <property type="entry name" value="CAMP-DEPENDENT PROTEIN KINASE REGULATORY CHAIN"/>
    <property type="match status" value="1"/>
</dbReference>